<feature type="transmembrane region" description="Helical" evidence="9">
    <location>
        <begin position="296"/>
        <end position="322"/>
    </location>
</feature>
<evidence type="ECO:0000256" key="3">
    <source>
        <dbReference type="ARBA" id="ARBA00022448"/>
    </source>
</evidence>
<dbReference type="PROSITE" id="PS00456">
    <property type="entry name" value="NA_SOLUT_SYMP_1"/>
    <property type="match status" value="1"/>
</dbReference>
<dbReference type="NCBIfam" id="TIGR02119">
    <property type="entry name" value="panF"/>
    <property type="match status" value="1"/>
</dbReference>
<keyword evidence="11" id="KW-1185">Reference proteome</keyword>
<evidence type="ECO:0000256" key="5">
    <source>
        <dbReference type="ARBA" id="ARBA00022692"/>
    </source>
</evidence>
<keyword evidence="6 9" id="KW-1133">Transmembrane helix</keyword>
<dbReference type="InterPro" id="IPR050277">
    <property type="entry name" value="Sodium:Solute_Symporter"/>
</dbReference>
<name>A0ABY9E4W7_9SPIR</name>
<evidence type="ECO:0000256" key="7">
    <source>
        <dbReference type="ARBA" id="ARBA00023136"/>
    </source>
</evidence>
<keyword evidence="7 9" id="KW-0472">Membrane</keyword>
<keyword evidence="4" id="KW-1003">Cell membrane</keyword>
<evidence type="ECO:0000256" key="6">
    <source>
        <dbReference type="ARBA" id="ARBA00022989"/>
    </source>
</evidence>
<dbReference type="InterPro" id="IPR011849">
    <property type="entry name" value="Na/pantothenate_symporter"/>
</dbReference>
<feature type="transmembrane region" description="Helical" evidence="9">
    <location>
        <begin position="136"/>
        <end position="155"/>
    </location>
</feature>
<evidence type="ECO:0000256" key="9">
    <source>
        <dbReference type="SAM" id="Phobius"/>
    </source>
</evidence>
<evidence type="ECO:0000256" key="8">
    <source>
        <dbReference type="RuleBase" id="RU362091"/>
    </source>
</evidence>
<feature type="transmembrane region" description="Helical" evidence="9">
    <location>
        <begin position="370"/>
        <end position="394"/>
    </location>
</feature>
<dbReference type="Proteomes" id="UP001304851">
    <property type="component" value="Chromosome"/>
</dbReference>
<dbReference type="PANTHER" id="PTHR48086:SF4">
    <property type="entry name" value="SODIUM_PANTOTHENATE SYMPORTER"/>
    <property type="match status" value="1"/>
</dbReference>
<dbReference type="NCBIfam" id="TIGR00813">
    <property type="entry name" value="sss"/>
    <property type="match status" value="1"/>
</dbReference>
<dbReference type="InterPro" id="IPR038377">
    <property type="entry name" value="Na/Glc_symporter_sf"/>
</dbReference>
<feature type="transmembrane region" description="Helical" evidence="9">
    <location>
        <begin position="167"/>
        <end position="184"/>
    </location>
</feature>
<comment type="similarity">
    <text evidence="2 8">Belongs to the sodium:solute symporter (SSF) (TC 2.A.21) family.</text>
</comment>
<dbReference type="InterPro" id="IPR018212">
    <property type="entry name" value="Na/solute_symporter_CS"/>
</dbReference>
<feature type="transmembrane region" description="Helical" evidence="9">
    <location>
        <begin position="102"/>
        <end position="124"/>
    </location>
</feature>
<accession>A0ABY9E4W7</accession>
<feature type="transmembrane region" description="Helical" evidence="9">
    <location>
        <begin position="217"/>
        <end position="240"/>
    </location>
</feature>
<feature type="transmembrane region" description="Helical" evidence="9">
    <location>
        <begin position="429"/>
        <end position="447"/>
    </location>
</feature>
<dbReference type="InterPro" id="IPR001734">
    <property type="entry name" value="Na/solute_symporter"/>
</dbReference>
<feature type="transmembrane region" description="Helical" evidence="9">
    <location>
        <begin position="252"/>
        <end position="276"/>
    </location>
</feature>
<proteinExistence type="inferred from homology"/>
<gene>
    <name evidence="10" type="primary">panF</name>
    <name evidence="10" type="ORF">QIA18_04410</name>
</gene>
<sequence>MLKKRNRGRFLLLNKYFLANRNINFIVMALLFASSYISASSFISGPSAVYQYGLSFILLATIQIPTTLIVFVIVGQRLNRESKKINAINIIDYIRHRYESDFLALISGCVLIFFSMFLISAQLIGGAKLIEVFWGIDYVVGLLFFSLLVFIYVFFGGFKAVAYTDLIQGFLMLVSSVILFSRMLDLGGGINNLFKTATFSLDKSLLLPLNVDLKPQYIISFWILIGIGILGQPQIINNFIAFKDENAIKFSLPISTFIISFLIVLMHLIGFFAVILFPDLNPNDKVVLNVALKVLSPFYCFMFFMGLLSAIMSTVDSNLLLMTSVLIKSIFIYKKDLKEDAKVSRVIMISNIFFIVTILIFSLFPPNFLFFVNIFAFGALEVSFFPIIVFGLYLNFVSKMAAFASMFLGLIFYLFILLFGLNIWFFHPVFPSFFVSIFTFLIVNFFYKKNSKAC</sequence>
<feature type="transmembrane region" description="Helical" evidence="9">
    <location>
        <begin position="343"/>
        <end position="364"/>
    </location>
</feature>
<reference evidence="10" key="1">
    <citation type="submission" date="2023-04" db="EMBL/GenBank/DDBJ databases">
        <title>Genome sequencing of multiple Borrelia sensu lato isolates spanning a world-wide range of genetic and epidemiological diversity.</title>
        <authorList>
            <person name="Mongodin E.F."/>
            <person name="Fraser C.M."/>
            <person name="Rudenko N."/>
            <person name="Golovchenko M."/>
            <person name="Margos G."/>
            <person name="Fingerle V."/>
            <person name="Marques A."/>
            <person name="Kawabata H."/>
            <person name="Lopes de Carvalho I."/>
            <person name="Norte C."/>
            <person name="Nuncio S."/>
            <person name="Schutzer S.E."/>
            <person name="Luft B."/>
            <person name="Qiu W."/>
            <person name="Casjens S.R."/>
        </authorList>
    </citation>
    <scope>NUCLEOTIDE SEQUENCE [LARGE SCALE GENOMIC DNA]</scope>
    <source>
        <strain evidence="10">SCGT-18</strain>
    </source>
</reference>
<evidence type="ECO:0000256" key="1">
    <source>
        <dbReference type="ARBA" id="ARBA00004141"/>
    </source>
</evidence>
<evidence type="ECO:0000313" key="10">
    <source>
        <dbReference type="EMBL" id="WKC91168.2"/>
    </source>
</evidence>
<dbReference type="PANTHER" id="PTHR48086">
    <property type="entry name" value="SODIUM/PROLINE SYMPORTER-RELATED"/>
    <property type="match status" value="1"/>
</dbReference>
<feature type="transmembrane region" description="Helical" evidence="9">
    <location>
        <begin position="21"/>
        <end position="43"/>
    </location>
</feature>
<dbReference type="EMBL" id="CP124072">
    <property type="protein sequence ID" value="WKC91168.2"/>
    <property type="molecule type" value="Genomic_DNA"/>
</dbReference>
<dbReference type="Pfam" id="PF00474">
    <property type="entry name" value="SSF"/>
    <property type="match status" value="1"/>
</dbReference>
<keyword evidence="5 9" id="KW-0812">Transmembrane</keyword>
<dbReference type="Gene3D" id="1.20.1730.10">
    <property type="entry name" value="Sodium/glucose cotransporter"/>
    <property type="match status" value="1"/>
</dbReference>
<evidence type="ECO:0000256" key="2">
    <source>
        <dbReference type="ARBA" id="ARBA00006434"/>
    </source>
</evidence>
<dbReference type="RefSeq" id="WP_417281434.1">
    <property type="nucleotide sequence ID" value="NZ_CP124072.1"/>
</dbReference>
<comment type="subcellular location">
    <subcellularLocation>
        <location evidence="1">Membrane</location>
        <topology evidence="1">Multi-pass membrane protein</topology>
    </subcellularLocation>
</comment>
<evidence type="ECO:0000256" key="4">
    <source>
        <dbReference type="ARBA" id="ARBA00022475"/>
    </source>
</evidence>
<feature type="transmembrane region" description="Helical" evidence="9">
    <location>
        <begin position="49"/>
        <end position="74"/>
    </location>
</feature>
<organism evidence="10 11">
    <name type="scientific">Borreliella carolinensis</name>
    <dbReference type="NCBI Taxonomy" id="478174"/>
    <lineage>
        <taxon>Bacteria</taxon>
        <taxon>Pseudomonadati</taxon>
        <taxon>Spirochaetota</taxon>
        <taxon>Spirochaetia</taxon>
        <taxon>Spirochaetales</taxon>
        <taxon>Borreliaceae</taxon>
        <taxon>Borreliella</taxon>
    </lineage>
</organism>
<protein>
    <submittedName>
        <fullName evidence="10">Sodium/pantothenate symporter</fullName>
    </submittedName>
</protein>
<keyword evidence="3" id="KW-0813">Transport</keyword>
<dbReference type="PROSITE" id="PS50283">
    <property type="entry name" value="NA_SOLUT_SYMP_3"/>
    <property type="match status" value="1"/>
</dbReference>
<feature type="transmembrane region" description="Helical" evidence="9">
    <location>
        <begin position="401"/>
        <end position="423"/>
    </location>
</feature>
<evidence type="ECO:0000313" key="11">
    <source>
        <dbReference type="Proteomes" id="UP001304851"/>
    </source>
</evidence>